<dbReference type="RefSeq" id="WP_115467237.1">
    <property type="nucleotide sequence ID" value="NZ_QKRA01000002.1"/>
</dbReference>
<evidence type="ECO:0000256" key="2">
    <source>
        <dbReference type="ARBA" id="ARBA00023125"/>
    </source>
</evidence>
<dbReference type="OrthoDB" id="9809462at2"/>
<dbReference type="PANTHER" id="PTHR30154:SF53">
    <property type="entry name" value="HTH-TYPE TRANSCRIPTIONAL REGULATOR LRPC"/>
    <property type="match status" value="1"/>
</dbReference>
<dbReference type="EMBL" id="QKRA01000002">
    <property type="protein sequence ID" value="RDL45203.1"/>
    <property type="molecule type" value="Genomic_DNA"/>
</dbReference>
<dbReference type="InterPro" id="IPR019888">
    <property type="entry name" value="Tscrpt_reg_AsnC-like"/>
</dbReference>
<dbReference type="Proteomes" id="UP000254326">
    <property type="component" value="Unassembled WGS sequence"/>
</dbReference>
<dbReference type="SMART" id="SM00344">
    <property type="entry name" value="HTH_ASNC"/>
    <property type="match status" value="1"/>
</dbReference>
<evidence type="ECO:0000256" key="3">
    <source>
        <dbReference type="ARBA" id="ARBA00023163"/>
    </source>
</evidence>
<sequence>MSKWFKNELDRKLVALLQVNARESTSSLAKKLGVARSTVHERITRLEKTGVITGYSAVLSRNPSEGNVQAMVMLSVEQRRGKQVVARLNSFPSVKVCLAVNGSYDYFLSIEEPTLEELDELLDEIGDIPGVERSTSWIVLSRKFDRRYKEVLEMVKTQMSEVEEY</sequence>
<dbReference type="Gene3D" id="3.30.70.920">
    <property type="match status" value="1"/>
</dbReference>
<dbReference type="SUPFAM" id="SSF54909">
    <property type="entry name" value="Dimeric alpha+beta barrel"/>
    <property type="match status" value="1"/>
</dbReference>
<keyword evidence="6" id="KW-1185">Reference proteome</keyword>
<name>A0A370UBM4_9GAMM</name>
<evidence type="ECO:0000259" key="4">
    <source>
        <dbReference type="PROSITE" id="PS50956"/>
    </source>
</evidence>
<dbReference type="Pfam" id="PF13404">
    <property type="entry name" value="HTH_AsnC-type"/>
    <property type="match status" value="1"/>
</dbReference>
<dbReference type="Pfam" id="PF01037">
    <property type="entry name" value="AsnC_trans_reg"/>
    <property type="match status" value="1"/>
</dbReference>
<keyword evidence="3" id="KW-0804">Transcription</keyword>
<dbReference type="CDD" id="cd00090">
    <property type="entry name" value="HTH_ARSR"/>
    <property type="match status" value="1"/>
</dbReference>
<accession>A0A370UBM4</accession>
<evidence type="ECO:0000313" key="5">
    <source>
        <dbReference type="EMBL" id="RDL45203.1"/>
    </source>
</evidence>
<dbReference type="GO" id="GO:0043565">
    <property type="term" value="F:sequence-specific DNA binding"/>
    <property type="evidence" value="ECO:0007669"/>
    <property type="project" value="InterPro"/>
</dbReference>
<dbReference type="PRINTS" id="PR00033">
    <property type="entry name" value="HTHASNC"/>
</dbReference>
<gene>
    <name evidence="5" type="ORF">DN730_06230</name>
</gene>
<keyword evidence="2" id="KW-0238">DNA-binding</keyword>
<proteinExistence type="predicted"/>
<dbReference type="InterPro" id="IPR011008">
    <property type="entry name" value="Dimeric_a/b-barrel"/>
</dbReference>
<dbReference type="PROSITE" id="PS50956">
    <property type="entry name" value="HTH_ASNC_2"/>
    <property type="match status" value="1"/>
</dbReference>
<keyword evidence="1" id="KW-0805">Transcription regulation</keyword>
<evidence type="ECO:0000313" key="6">
    <source>
        <dbReference type="Proteomes" id="UP000254326"/>
    </source>
</evidence>
<dbReference type="InterPro" id="IPR019887">
    <property type="entry name" value="Tscrpt_reg_AsnC/Lrp_C"/>
</dbReference>
<dbReference type="InterPro" id="IPR000485">
    <property type="entry name" value="AsnC-type_HTH_dom"/>
</dbReference>
<dbReference type="PANTHER" id="PTHR30154">
    <property type="entry name" value="LEUCINE-RESPONSIVE REGULATORY PROTEIN"/>
    <property type="match status" value="1"/>
</dbReference>
<evidence type="ECO:0000256" key="1">
    <source>
        <dbReference type="ARBA" id="ARBA00023015"/>
    </source>
</evidence>
<protein>
    <submittedName>
        <fullName evidence="5">Lrp/AsnC family transcriptional regulator</fullName>
    </submittedName>
</protein>
<dbReference type="GO" id="GO:0005829">
    <property type="term" value="C:cytosol"/>
    <property type="evidence" value="ECO:0007669"/>
    <property type="project" value="TreeGrafter"/>
</dbReference>
<dbReference type="SUPFAM" id="SSF46785">
    <property type="entry name" value="Winged helix' DNA-binding domain"/>
    <property type="match status" value="1"/>
</dbReference>
<dbReference type="GO" id="GO:0006355">
    <property type="term" value="P:regulation of DNA-templated transcription"/>
    <property type="evidence" value="ECO:0007669"/>
    <property type="project" value="UniProtKB-ARBA"/>
</dbReference>
<dbReference type="InterPro" id="IPR036388">
    <property type="entry name" value="WH-like_DNA-bd_sf"/>
</dbReference>
<dbReference type="GO" id="GO:0043200">
    <property type="term" value="P:response to amino acid"/>
    <property type="evidence" value="ECO:0007669"/>
    <property type="project" value="TreeGrafter"/>
</dbReference>
<dbReference type="AlphaFoldDB" id="A0A370UBM4"/>
<dbReference type="InterPro" id="IPR036390">
    <property type="entry name" value="WH_DNA-bd_sf"/>
</dbReference>
<comment type="caution">
    <text evidence="5">The sequence shown here is derived from an EMBL/GenBank/DDBJ whole genome shotgun (WGS) entry which is preliminary data.</text>
</comment>
<reference evidence="5 6" key="1">
    <citation type="submission" date="2018-06" db="EMBL/GenBank/DDBJ databases">
        <title>Marinomonas sp. YLB-05 draft genome sequence.</title>
        <authorList>
            <person name="Yu L."/>
            <person name="Tang X."/>
        </authorList>
    </citation>
    <scope>NUCLEOTIDE SEQUENCE [LARGE SCALE GENOMIC DNA]</scope>
    <source>
        <strain evidence="5 6">YLB-05</strain>
    </source>
</reference>
<dbReference type="InterPro" id="IPR011991">
    <property type="entry name" value="ArsR-like_HTH"/>
</dbReference>
<feature type="domain" description="HTH asnC-type" evidence="4">
    <location>
        <begin position="8"/>
        <end position="68"/>
    </location>
</feature>
<dbReference type="Gene3D" id="1.10.10.10">
    <property type="entry name" value="Winged helix-like DNA-binding domain superfamily/Winged helix DNA-binding domain"/>
    <property type="match status" value="1"/>
</dbReference>
<organism evidence="5 6">
    <name type="scientific">Marinomonas piezotolerans</name>
    <dbReference type="NCBI Taxonomy" id="2213058"/>
    <lineage>
        <taxon>Bacteria</taxon>
        <taxon>Pseudomonadati</taxon>
        <taxon>Pseudomonadota</taxon>
        <taxon>Gammaproteobacteria</taxon>
        <taxon>Oceanospirillales</taxon>
        <taxon>Oceanospirillaceae</taxon>
        <taxon>Marinomonas</taxon>
    </lineage>
</organism>